<dbReference type="SUPFAM" id="SSF48403">
    <property type="entry name" value="Ankyrin repeat"/>
    <property type="match status" value="1"/>
</dbReference>
<dbReference type="SMART" id="SM00248">
    <property type="entry name" value="ANK"/>
    <property type="match status" value="2"/>
</dbReference>
<gene>
    <name evidence="6" type="ORF">BaRGS_00004440</name>
</gene>
<sequence>MSRRASIAAKKVHKKPNVRFPDELVFLDHIKENDITAINSMLRRASMQIDINGLNDAGLSPLHAAVLEGNLAAVQLLVKHGADVNTQDTDTWTPLHAACAEGHCEIVRLLLANGARKDLKTCEGERPLDLVDSSDLQTIGAMLESDAARAAKLADNGSDDEDAERSRSRSMSESRRHSRSRSGGGSRSDSKSSGKRRNVRESESDESDE</sequence>
<dbReference type="PANTHER" id="PTHR24179:SF21">
    <property type="entry name" value="MYOSIN BINDING SUBUNIT, ISOFORM O"/>
    <property type="match status" value="1"/>
</dbReference>
<name>A0ABD0LYB8_9CAEN</name>
<feature type="repeat" description="ANK" evidence="4">
    <location>
        <begin position="57"/>
        <end position="89"/>
    </location>
</feature>
<evidence type="ECO:0000256" key="1">
    <source>
        <dbReference type="ARBA" id="ARBA00022473"/>
    </source>
</evidence>
<evidence type="ECO:0000256" key="2">
    <source>
        <dbReference type="ARBA" id="ARBA00022737"/>
    </source>
</evidence>
<evidence type="ECO:0000256" key="3">
    <source>
        <dbReference type="ARBA" id="ARBA00038386"/>
    </source>
</evidence>
<dbReference type="PANTHER" id="PTHR24179">
    <property type="entry name" value="PROTEIN PHOSPHATASE 1 REGULATORY SUBUNIT 12"/>
    <property type="match status" value="1"/>
</dbReference>
<dbReference type="AlphaFoldDB" id="A0ABD0LYB8"/>
<comment type="similarity">
    <text evidence="3">Belongs to the NRARP family.</text>
</comment>
<accession>A0ABD0LYB8</accession>
<comment type="caution">
    <text evidence="6">The sequence shown here is derived from an EMBL/GenBank/DDBJ whole genome shotgun (WGS) entry which is preliminary data.</text>
</comment>
<dbReference type="PROSITE" id="PS50297">
    <property type="entry name" value="ANK_REP_REGION"/>
    <property type="match status" value="2"/>
</dbReference>
<protein>
    <submittedName>
        <fullName evidence="6">Uncharacterized protein</fullName>
    </submittedName>
</protein>
<keyword evidence="7" id="KW-1185">Reference proteome</keyword>
<proteinExistence type="inferred from homology"/>
<dbReference type="InterPro" id="IPR051226">
    <property type="entry name" value="PP1_Regulatory_Subunit"/>
</dbReference>
<keyword evidence="4" id="KW-0040">ANK repeat</keyword>
<evidence type="ECO:0000256" key="5">
    <source>
        <dbReference type="SAM" id="MobiDB-lite"/>
    </source>
</evidence>
<keyword evidence="1" id="KW-0217">Developmental protein</keyword>
<dbReference type="Proteomes" id="UP001519460">
    <property type="component" value="Unassembled WGS sequence"/>
</dbReference>
<dbReference type="PROSITE" id="PS50088">
    <property type="entry name" value="ANK_REPEAT"/>
    <property type="match status" value="2"/>
</dbReference>
<dbReference type="Gene3D" id="1.25.40.20">
    <property type="entry name" value="Ankyrin repeat-containing domain"/>
    <property type="match status" value="1"/>
</dbReference>
<dbReference type="Pfam" id="PF12796">
    <property type="entry name" value="Ank_2"/>
    <property type="match status" value="1"/>
</dbReference>
<feature type="region of interest" description="Disordered" evidence="5">
    <location>
        <begin position="150"/>
        <end position="209"/>
    </location>
</feature>
<dbReference type="InterPro" id="IPR036770">
    <property type="entry name" value="Ankyrin_rpt-contain_sf"/>
</dbReference>
<evidence type="ECO:0000313" key="7">
    <source>
        <dbReference type="Proteomes" id="UP001519460"/>
    </source>
</evidence>
<dbReference type="EMBL" id="JACVVK020000016">
    <property type="protein sequence ID" value="KAK7504136.1"/>
    <property type="molecule type" value="Genomic_DNA"/>
</dbReference>
<evidence type="ECO:0000313" key="6">
    <source>
        <dbReference type="EMBL" id="KAK7504136.1"/>
    </source>
</evidence>
<dbReference type="InterPro" id="IPR002110">
    <property type="entry name" value="Ankyrin_rpt"/>
</dbReference>
<reference evidence="6 7" key="1">
    <citation type="journal article" date="2023" name="Sci. Data">
        <title>Genome assembly of the Korean intertidal mud-creeper Batillaria attramentaria.</title>
        <authorList>
            <person name="Patra A.K."/>
            <person name="Ho P.T."/>
            <person name="Jun S."/>
            <person name="Lee S.J."/>
            <person name="Kim Y."/>
            <person name="Won Y.J."/>
        </authorList>
    </citation>
    <scope>NUCLEOTIDE SEQUENCE [LARGE SCALE GENOMIC DNA]</scope>
    <source>
        <strain evidence="6">Wonlab-2016</strain>
    </source>
</reference>
<feature type="repeat" description="ANK" evidence="4">
    <location>
        <begin position="90"/>
        <end position="122"/>
    </location>
</feature>
<evidence type="ECO:0000256" key="4">
    <source>
        <dbReference type="PROSITE-ProRule" id="PRU00023"/>
    </source>
</evidence>
<feature type="compositionally biased region" description="Basic and acidic residues" evidence="5">
    <location>
        <begin position="164"/>
        <end position="175"/>
    </location>
</feature>
<keyword evidence="2" id="KW-0677">Repeat</keyword>
<organism evidence="6 7">
    <name type="scientific">Batillaria attramentaria</name>
    <dbReference type="NCBI Taxonomy" id="370345"/>
    <lineage>
        <taxon>Eukaryota</taxon>
        <taxon>Metazoa</taxon>
        <taxon>Spiralia</taxon>
        <taxon>Lophotrochozoa</taxon>
        <taxon>Mollusca</taxon>
        <taxon>Gastropoda</taxon>
        <taxon>Caenogastropoda</taxon>
        <taxon>Sorbeoconcha</taxon>
        <taxon>Cerithioidea</taxon>
        <taxon>Batillariidae</taxon>
        <taxon>Batillaria</taxon>
    </lineage>
</organism>